<name>A0A0D7BH68_9AGAR</name>
<proteinExistence type="inferred from homology"/>
<evidence type="ECO:0000313" key="4">
    <source>
        <dbReference type="EMBL" id="KIY69913.1"/>
    </source>
</evidence>
<feature type="transmembrane region" description="Helical" evidence="3">
    <location>
        <begin position="32"/>
        <end position="54"/>
    </location>
</feature>
<organism evidence="4 5">
    <name type="scientific">Cylindrobasidium torrendii FP15055 ss-10</name>
    <dbReference type="NCBI Taxonomy" id="1314674"/>
    <lineage>
        <taxon>Eukaryota</taxon>
        <taxon>Fungi</taxon>
        <taxon>Dikarya</taxon>
        <taxon>Basidiomycota</taxon>
        <taxon>Agaricomycotina</taxon>
        <taxon>Agaricomycetes</taxon>
        <taxon>Agaricomycetidae</taxon>
        <taxon>Agaricales</taxon>
        <taxon>Marasmiineae</taxon>
        <taxon>Physalacriaceae</taxon>
        <taxon>Cylindrobasidium</taxon>
    </lineage>
</organism>
<evidence type="ECO:0000256" key="2">
    <source>
        <dbReference type="SAM" id="MobiDB-lite"/>
    </source>
</evidence>
<sequence>MSSASRRALVMSLLADPRLSHALDLVQPLAGYAKWVAAALVLLNIGSFPLVWHYRVLPVFFAFRLRETLHQWRLKLQSGKQRALTAQNWLDNQTPVGANPLTRSFSHFSRATLDDSDFNMHLSNSSYAKSLDPIRFEWVIENFALFLRKDVCGTFPLGGTAFLFVREIPILSKYEVRVRIGGWGEKWLYTYAKFVTKGGRRSTREHHAPISTVSAPTPIPGTQTPDLNSLASRLANEGEPDGATVHCICVSINCAKIGRVTVPPMLVLAQNGFTMRAGYSKENPPPAYVRLRDMGKGVKKFMTGGWREEPTRWWEDEFDAPELAARQENFEGLRNALETCKTY</sequence>
<feature type="region of interest" description="Disordered" evidence="2">
    <location>
        <begin position="202"/>
        <end position="226"/>
    </location>
</feature>
<accession>A0A0D7BH68</accession>
<feature type="compositionally biased region" description="Polar residues" evidence="2">
    <location>
        <begin position="211"/>
        <end position="226"/>
    </location>
</feature>
<keyword evidence="3" id="KW-1133">Transmembrane helix</keyword>
<dbReference type="InterPro" id="IPR029069">
    <property type="entry name" value="HotDog_dom_sf"/>
</dbReference>
<reference evidence="4 5" key="1">
    <citation type="journal article" date="2015" name="Fungal Genet. Biol.">
        <title>Evolution of novel wood decay mechanisms in Agaricales revealed by the genome sequences of Fistulina hepatica and Cylindrobasidium torrendii.</title>
        <authorList>
            <person name="Floudas D."/>
            <person name="Held B.W."/>
            <person name="Riley R."/>
            <person name="Nagy L.G."/>
            <person name="Koehler G."/>
            <person name="Ransdell A.S."/>
            <person name="Younus H."/>
            <person name="Chow J."/>
            <person name="Chiniquy J."/>
            <person name="Lipzen A."/>
            <person name="Tritt A."/>
            <person name="Sun H."/>
            <person name="Haridas S."/>
            <person name="LaButti K."/>
            <person name="Ohm R.A."/>
            <person name="Kues U."/>
            <person name="Blanchette R.A."/>
            <person name="Grigoriev I.V."/>
            <person name="Minto R.E."/>
            <person name="Hibbett D.S."/>
        </authorList>
    </citation>
    <scope>NUCLEOTIDE SEQUENCE [LARGE SCALE GENOMIC DNA]</scope>
    <source>
        <strain evidence="4 5">FP15055 ss-10</strain>
    </source>
</reference>
<comment type="similarity">
    <text evidence="1">Belongs to the lcsJ thioesterase family.</text>
</comment>
<keyword evidence="5" id="KW-1185">Reference proteome</keyword>
<dbReference type="InterPro" id="IPR051490">
    <property type="entry name" value="THEM6_lcsJ_thioesterase"/>
</dbReference>
<evidence type="ECO:0000256" key="3">
    <source>
        <dbReference type="SAM" id="Phobius"/>
    </source>
</evidence>
<keyword evidence="3" id="KW-0472">Membrane</keyword>
<evidence type="ECO:0000313" key="5">
    <source>
        <dbReference type="Proteomes" id="UP000054007"/>
    </source>
</evidence>
<dbReference type="Pfam" id="PF13279">
    <property type="entry name" value="4HBT_2"/>
    <property type="match status" value="1"/>
</dbReference>
<dbReference type="OrthoDB" id="265761at2759"/>
<dbReference type="Proteomes" id="UP000054007">
    <property type="component" value="Unassembled WGS sequence"/>
</dbReference>
<protein>
    <recommendedName>
        <fullName evidence="6">Thioesterase/thiol ester dehydrase-isomerase</fullName>
    </recommendedName>
</protein>
<dbReference type="SUPFAM" id="SSF54637">
    <property type="entry name" value="Thioesterase/thiol ester dehydrase-isomerase"/>
    <property type="match status" value="1"/>
</dbReference>
<evidence type="ECO:0000256" key="1">
    <source>
        <dbReference type="ARBA" id="ARBA00038476"/>
    </source>
</evidence>
<dbReference type="PANTHER" id="PTHR12475:SF4">
    <property type="entry name" value="PROTEIN THEM6"/>
    <property type="match status" value="1"/>
</dbReference>
<dbReference type="PANTHER" id="PTHR12475">
    <property type="match status" value="1"/>
</dbReference>
<dbReference type="EMBL" id="KN880476">
    <property type="protein sequence ID" value="KIY69913.1"/>
    <property type="molecule type" value="Genomic_DNA"/>
</dbReference>
<dbReference type="AlphaFoldDB" id="A0A0D7BH68"/>
<keyword evidence="3" id="KW-0812">Transmembrane</keyword>
<gene>
    <name evidence="4" type="ORF">CYLTODRAFT_208691</name>
</gene>
<evidence type="ECO:0008006" key="6">
    <source>
        <dbReference type="Google" id="ProtNLM"/>
    </source>
</evidence>